<keyword evidence="1" id="KW-0732">Signal</keyword>
<gene>
    <name evidence="2" type="ORF">HT578_19180</name>
</gene>
<protein>
    <submittedName>
        <fullName evidence="2">Uncharacterized protein</fullName>
    </submittedName>
</protein>
<organism evidence="2 3">
    <name type="scientific">Novosphingobium decolorationis</name>
    <dbReference type="NCBI Taxonomy" id="2698673"/>
    <lineage>
        <taxon>Bacteria</taxon>
        <taxon>Pseudomonadati</taxon>
        <taxon>Pseudomonadota</taxon>
        <taxon>Alphaproteobacteria</taxon>
        <taxon>Sphingomonadales</taxon>
        <taxon>Sphingomonadaceae</taxon>
        <taxon>Novosphingobium</taxon>
    </lineage>
</organism>
<dbReference type="EMBL" id="CP054856">
    <property type="protein sequence ID" value="QVM85544.1"/>
    <property type="molecule type" value="Genomic_DNA"/>
</dbReference>
<keyword evidence="3" id="KW-1185">Reference proteome</keyword>
<sequence length="273" mass="29275">MRYLARPLLLAGLASPLLLATAPASAQFGDVFGAIKNQVEQEVERQMRGTGSATSDLQDGTAGGQSLQINEGFAFTPGSQTIAATDFASAPLGTMPDAWKTNGSGAVVSVGGIDGNWLKLQPFATYKLNGGKALPESFTVEFDVLTAADTARDASGFYFGFARDNSVADYIMDAHNHGAIAAVHVNYMGSSNVSSSATDYYHAEHLDLRHYANRVMHVSIAVEGEMLQVYLDDQKIADTRAFTGKLPRYFFISAPTRTRNNAQLLFGSFRAAQ</sequence>
<name>A0ABX8E934_9SPHN</name>
<accession>A0ABX8E934</accession>
<evidence type="ECO:0000313" key="2">
    <source>
        <dbReference type="EMBL" id="QVM85544.1"/>
    </source>
</evidence>
<evidence type="ECO:0000313" key="3">
    <source>
        <dbReference type="Proteomes" id="UP000677126"/>
    </source>
</evidence>
<feature type="chain" id="PRO_5046366337" evidence="1">
    <location>
        <begin position="27"/>
        <end position="273"/>
    </location>
</feature>
<dbReference type="Gene3D" id="2.60.120.560">
    <property type="entry name" value="Exo-inulinase, domain 1"/>
    <property type="match status" value="1"/>
</dbReference>
<reference evidence="2 3" key="1">
    <citation type="journal article" date="2021" name="Int. J. Syst. Evol. Microbiol.">
        <title>Novosphingobium decolorationis sp. nov., an aniline blue-decolourizing bacterium isolated from East Pacific sediment.</title>
        <authorList>
            <person name="Chen X."/>
            <person name="Dong B."/>
            <person name="Chen T."/>
            <person name="Ren N."/>
            <person name="Wang J."/>
            <person name="Xu Y."/>
            <person name="Yang J."/>
            <person name="Zhu S."/>
            <person name="Chen J."/>
        </authorList>
    </citation>
    <scope>NUCLEOTIDE SEQUENCE [LARGE SCALE GENOMIC DNA]</scope>
    <source>
        <strain evidence="2 3">502str22</strain>
    </source>
</reference>
<evidence type="ECO:0000256" key="1">
    <source>
        <dbReference type="SAM" id="SignalP"/>
    </source>
</evidence>
<dbReference type="RefSeq" id="WP_213501114.1">
    <property type="nucleotide sequence ID" value="NZ_CP054856.1"/>
</dbReference>
<proteinExistence type="predicted"/>
<feature type="signal peptide" evidence="1">
    <location>
        <begin position="1"/>
        <end position="26"/>
    </location>
</feature>
<dbReference type="Proteomes" id="UP000677126">
    <property type="component" value="Chromosome"/>
</dbReference>